<keyword evidence="3" id="KW-0809">Transit peptide</keyword>
<dbReference type="GO" id="GO:0003735">
    <property type="term" value="F:structural constituent of ribosome"/>
    <property type="evidence" value="ECO:0007669"/>
    <property type="project" value="TreeGrafter"/>
</dbReference>
<dbReference type="InterPro" id="IPR052571">
    <property type="entry name" value="Mt_RNA_Methyltransferase"/>
</dbReference>
<dbReference type="GO" id="GO:0006412">
    <property type="term" value="P:translation"/>
    <property type="evidence" value="ECO:0007669"/>
    <property type="project" value="InterPro"/>
</dbReference>
<dbReference type="GO" id="GO:0008168">
    <property type="term" value="F:methyltransferase activity"/>
    <property type="evidence" value="ECO:0007669"/>
    <property type="project" value="InterPro"/>
</dbReference>
<proteinExistence type="predicted"/>
<dbReference type="Pfam" id="PF09243">
    <property type="entry name" value="Rsm22"/>
    <property type="match status" value="1"/>
</dbReference>
<accession>A0A9W7XH93</accession>
<evidence type="ECO:0000256" key="2">
    <source>
        <dbReference type="ARBA" id="ARBA00022723"/>
    </source>
</evidence>
<dbReference type="Gene3D" id="3.40.50.150">
    <property type="entry name" value="Vaccinia Virus protein VP39"/>
    <property type="match status" value="1"/>
</dbReference>
<keyword evidence="10" id="KW-1185">Reference proteome</keyword>
<feature type="compositionally biased region" description="Basic and acidic residues" evidence="8">
    <location>
        <begin position="160"/>
        <end position="172"/>
    </location>
</feature>
<dbReference type="PANTHER" id="PTHR13184">
    <property type="entry name" value="37S RIBOSOMAL PROTEIN S22"/>
    <property type="match status" value="1"/>
</dbReference>
<feature type="compositionally biased region" description="Polar residues" evidence="8">
    <location>
        <begin position="468"/>
        <end position="477"/>
    </location>
</feature>
<feature type="region of interest" description="Disordered" evidence="8">
    <location>
        <begin position="548"/>
        <end position="581"/>
    </location>
</feature>
<reference evidence="9" key="1">
    <citation type="submission" date="2022-07" db="EMBL/GenBank/DDBJ databases">
        <title>Phylogenomic reconstructions and comparative analyses of Kickxellomycotina fungi.</title>
        <authorList>
            <person name="Reynolds N.K."/>
            <person name="Stajich J.E."/>
            <person name="Barry K."/>
            <person name="Grigoriev I.V."/>
            <person name="Crous P."/>
            <person name="Smith M.E."/>
        </authorList>
    </citation>
    <scope>NUCLEOTIDE SEQUENCE</scope>
    <source>
        <strain evidence="9">NBRC 105413</strain>
    </source>
</reference>
<organism evidence="9 10">
    <name type="scientific">Coemansia asiatica</name>
    <dbReference type="NCBI Taxonomy" id="1052880"/>
    <lineage>
        <taxon>Eukaryota</taxon>
        <taxon>Fungi</taxon>
        <taxon>Fungi incertae sedis</taxon>
        <taxon>Zoopagomycota</taxon>
        <taxon>Kickxellomycotina</taxon>
        <taxon>Kickxellomycetes</taxon>
        <taxon>Kickxellales</taxon>
        <taxon>Kickxellaceae</taxon>
        <taxon>Coemansia</taxon>
    </lineage>
</organism>
<feature type="region of interest" description="Disordered" evidence="8">
    <location>
        <begin position="451"/>
        <end position="481"/>
    </location>
</feature>
<dbReference type="InterPro" id="IPR029063">
    <property type="entry name" value="SAM-dependent_MTases_sf"/>
</dbReference>
<keyword evidence="5" id="KW-0411">Iron-sulfur</keyword>
<comment type="function">
    <text evidence="7">Mitochondrial ribosome (mitoribosome) assembly factor. Binds at the interface of the head and body domains of the mitochondrial small ribosomal subunit (mt-SSU), occluding the mRNA channel and preventing compaction of the head domain towards the body. Probable inactive methyltransferase: retains the characteristic folding and ability to bind S-adenosyl-L-methionine, but it probably lost its methyltransferase activity.</text>
</comment>
<dbReference type="CDD" id="cd02440">
    <property type="entry name" value="AdoMet_MTases"/>
    <property type="match status" value="1"/>
</dbReference>
<keyword evidence="6" id="KW-0496">Mitochondrion</keyword>
<dbReference type="SUPFAM" id="SSF53335">
    <property type="entry name" value="S-adenosyl-L-methionine-dependent methyltransferases"/>
    <property type="match status" value="1"/>
</dbReference>
<comment type="subcellular location">
    <subcellularLocation>
        <location evidence="1">Mitochondrion</location>
    </subcellularLocation>
</comment>
<feature type="region of interest" description="Disordered" evidence="8">
    <location>
        <begin position="147"/>
        <end position="172"/>
    </location>
</feature>
<gene>
    <name evidence="9" type="primary">RSM22</name>
    <name evidence="9" type="ORF">LPJ64_005003</name>
</gene>
<evidence type="ECO:0000256" key="1">
    <source>
        <dbReference type="ARBA" id="ARBA00004173"/>
    </source>
</evidence>
<evidence type="ECO:0000313" key="10">
    <source>
        <dbReference type="Proteomes" id="UP001145021"/>
    </source>
</evidence>
<dbReference type="InterPro" id="IPR015324">
    <property type="entry name" value="Ribosomal_Rsm22-like"/>
</dbReference>
<evidence type="ECO:0000256" key="8">
    <source>
        <dbReference type="SAM" id="MobiDB-lite"/>
    </source>
</evidence>
<keyword evidence="2" id="KW-0479">Metal-binding</keyword>
<dbReference type="AlphaFoldDB" id="A0A9W7XH93"/>
<name>A0A9W7XH93_9FUNG</name>
<dbReference type="GO" id="GO:0005763">
    <property type="term" value="C:mitochondrial small ribosomal subunit"/>
    <property type="evidence" value="ECO:0007669"/>
    <property type="project" value="TreeGrafter"/>
</dbReference>
<evidence type="ECO:0000313" key="9">
    <source>
        <dbReference type="EMBL" id="KAJ1643209.1"/>
    </source>
</evidence>
<dbReference type="PANTHER" id="PTHR13184:SF5">
    <property type="entry name" value="METHYLTRANSFERASE-LIKE PROTEIN 17, MITOCHONDRIAL"/>
    <property type="match status" value="1"/>
</dbReference>
<dbReference type="EMBL" id="JANBOH010000281">
    <property type="protein sequence ID" value="KAJ1643209.1"/>
    <property type="molecule type" value="Genomic_DNA"/>
</dbReference>
<evidence type="ECO:0000256" key="6">
    <source>
        <dbReference type="ARBA" id="ARBA00023128"/>
    </source>
</evidence>
<evidence type="ECO:0000256" key="4">
    <source>
        <dbReference type="ARBA" id="ARBA00023004"/>
    </source>
</evidence>
<feature type="compositionally biased region" description="Basic and acidic residues" evidence="8">
    <location>
        <begin position="567"/>
        <end position="578"/>
    </location>
</feature>
<dbReference type="GO" id="GO:0051536">
    <property type="term" value="F:iron-sulfur cluster binding"/>
    <property type="evidence" value="ECO:0007669"/>
    <property type="project" value="UniProtKB-KW"/>
</dbReference>
<evidence type="ECO:0000256" key="5">
    <source>
        <dbReference type="ARBA" id="ARBA00023014"/>
    </source>
</evidence>
<protein>
    <submittedName>
        <fullName evidence="9">37S ribosomal protein S22</fullName>
    </submittedName>
</protein>
<keyword evidence="9" id="KW-0687">Ribonucleoprotein</keyword>
<evidence type="ECO:0000256" key="3">
    <source>
        <dbReference type="ARBA" id="ARBA00022946"/>
    </source>
</evidence>
<dbReference type="Proteomes" id="UP001145021">
    <property type="component" value="Unassembled WGS sequence"/>
</dbReference>
<keyword evidence="9" id="KW-0689">Ribosomal protein</keyword>
<sequence length="593" mass="67258">MSAQILKPLLRSTRRMLYRGLGTTRPAFLKQVPDSMWINPPTPFTQTPGEKPGWAERLVQNTDKQPEVIQSLASLDECIEDLYTQSLRTSGPILRGTDEVRFGCKYIGMVELPRYLVKAMGGILENVDKRQLRNDYLRLMDALRSTGQLTPTGKGKGNKAAKERIEQDEKEKAKSELLEDMKLFKPLPGERIQVVIPGNRPAPESLVKPGTRLKPHSLEYGVAETLAYLASMAPATYGVLYNILEELSNRVPGFKPMTVLDFGCGTGSALWALQETFPGVDRYQGIDISEDMLICAENIVTSIPAQDNQIKDIEFLRYLAPPTNEQSKVDLVVTSFALSELPTDEIRKTTIDTLWEYTKDTLIIVDRGTPDAARIVSEARDQILDTKQAYTMAPIPNDLPDPTRDTPIWMYFSQRVQRPMFTMKTKHSKSNMEDLSYSYVILRRGKRPEKPLLLSDSSADNSQQQSLVSISEAQSNPDKYLPNGCLRKTKEQLANEAYYWPRIILPPIKRKGHVTADVCTVDGRIERWVFTKSHNKQAYRDARKASWGDLFPHKPKSATQRPYFNPKAKENADSDQPKNRKARRIEKHLLEDN</sequence>
<comment type="caution">
    <text evidence="9">The sequence shown here is derived from an EMBL/GenBank/DDBJ whole genome shotgun (WGS) entry which is preliminary data.</text>
</comment>
<dbReference type="GO" id="GO:0046872">
    <property type="term" value="F:metal ion binding"/>
    <property type="evidence" value="ECO:0007669"/>
    <property type="project" value="UniProtKB-KW"/>
</dbReference>
<keyword evidence="4" id="KW-0408">Iron</keyword>
<feature type="compositionally biased region" description="Low complexity" evidence="8">
    <location>
        <begin position="452"/>
        <end position="467"/>
    </location>
</feature>
<evidence type="ECO:0000256" key="7">
    <source>
        <dbReference type="ARBA" id="ARBA00045681"/>
    </source>
</evidence>